<keyword evidence="3" id="KW-1185">Reference proteome</keyword>
<name>A0AAW2YNU4_9EUKA</name>
<gene>
    <name evidence="2" type="ORF">AKO1_007901</name>
</gene>
<evidence type="ECO:0000313" key="2">
    <source>
        <dbReference type="EMBL" id="KAL0479043.1"/>
    </source>
</evidence>
<keyword evidence="1" id="KW-0812">Transmembrane</keyword>
<evidence type="ECO:0000313" key="3">
    <source>
        <dbReference type="Proteomes" id="UP001431209"/>
    </source>
</evidence>
<feature type="transmembrane region" description="Helical" evidence="1">
    <location>
        <begin position="106"/>
        <end position="134"/>
    </location>
</feature>
<proteinExistence type="predicted"/>
<sequence length="161" mass="17447">MKRNEKYFLIVSASSKGNSIKAQVVDSGNEGYPTVSIEVPDDVAGELGKKFRNCIVMNVDAKRSVNAKYDGYQVSAYYHGVQNIGAIGDLKHEDVSDDSMPLWLKIVIGVVSGVAGCLALCCLGVVAVVIVVSVRRNKAKNESLNYRLMTDSEMNPTTISQ</sequence>
<dbReference type="AlphaFoldDB" id="A0AAW2YNU4"/>
<organism evidence="2 3">
    <name type="scientific">Acrasis kona</name>
    <dbReference type="NCBI Taxonomy" id="1008807"/>
    <lineage>
        <taxon>Eukaryota</taxon>
        <taxon>Discoba</taxon>
        <taxon>Heterolobosea</taxon>
        <taxon>Tetramitia</taxon>
        <taxon>Eutetramitia</taxon>
        <taxon>Acrasidae</taxon>
        <taxon>Acrasis</taxon>
    </lineage>
</organism>
<comment type="caution">
    <text evidence="2">The sequence shown here is derived from an EMBL/GenBank/DDBJ whole genome shotgun (WGS) entry which is preliminary data.</text>
</comment>
<dbReference type="Proteomes" id="UP001431209">
    <property type="component" value="Unassembled WGS sequence"/>
</dbReference>
<reference evidence="2 3" key="1">
    <citation type="submission" date="2024-03" db="EMBL/GenBank/DDBJ databases">
        <title>The Acrasis kona genome and developmental transcriptomes reveal deep origins of eukaryotic multicellular pathways.</title>
        <authorList>
            <person name="Sheikh S."/>
            <person name="Fu C.-J."/>
            <person name="Brown M.W."/>
            <person name="Baldauf S.L."/>
        </authorList>
    </citation>
    <scope>NUCLEOTIDE SEQUENCE [LARGE SCALE GENOMIC DNA]</scope>
    <source>
        <strain evidence="2 3">ATCC MYA-3509</strain>
    </source>
</reference>
<keyword evidence="1" id="KW-1133">Transmembrane helix</keyword>
<accession>A0AAW2YNU4</accession>
<evidence type="ECO:0000256" key="1">
    <source>
        <dbReference type="SAM" id="Phobius"/>
    </source>
</evidence>
<keyword evidence="1" id="KW-0472">Membrane</keyword>
<protein>
    <submittedName>
        <fullName evidence="2">Uncharacterized protein</fullName>
    </submittedName>
</protein>
<dbReference type="EMBL" id="JAOPGA020000496">
    <property type="protein sequence ID" value="KAL0479043.1"/>
    <property type="molecule type" value="Genomic_DNA"/>
</dbReference>